<comment type="catalytic activity">
    <reaction evidence="8">
        <text>L-seryl-[protein] + ATP = O-phospho-L-seryl-[protein] + ADP + H(+)</text>
        <dbReference type="Rhea" id="RHEA:17989"/>
        <dbReference type="Rhea" id="RHEA-COMP:9863"/>
        <dbReference type="Rhea" id="RHEA-COMP:11604"/>
        <dbReference type="ChEBI" id="CHEBI:15378"/>
        <dbReference type="ChEBI" id="CHEBI:29999"/>
        <dbReference type="ChEBI" id="CHEBI:30616"/>
        <dbReference type="ChEBI" id="CHEBI:83421"/>
        <dbReference type="ChEBI" id="CHEBI:456216"/>
        <dbReference type="EC" id="2.7.11.1"/>
    </reaction>
</comment>
<protein>
    <recommendedName>
        <fullName evidence="1">non-specific serine/threonine protein kinase</fullName>
        <ecNumber evidence="1">2.7.11.1</ecNumber>
    </recommendedName>
</protein>
<proteinExistence type="predicted"/>
<gene>
    <name evidence="12" type="ORF">M501DRAFT_481347</name>
</gene>
<dbReference type="Gene3D" id="1.10.510.10">
    <property type="entry name" value="Transferase(Phosphotransferase) domain 1"/>
    <property type="match status" value="1"/>
</dbReference>
<dbReference type="GO" id="GO:0004674">
    <property type="term" value="F:protein serine/threonine kinase activity"/>
    <property type="evidence" value="ECO:0007669"/>
    <property type="project" value="UniProtKB-KW"/>
</dbReference>
<evidence type="ECO:0000256" key="8">
    <source>
        <dbReference type="ARBA" id="ARBA00048679"/>
    </source>
</evidence>
<evidence type="ECO:0000313" key="12">
    <source>
        <dbReference type="EMBL" id="KAF2835094.1"/>
    </source>
</evidence>
<name>A0A9P4VP43_9PEZI</name>
<feature type="domain" description="Protein kinase" evidence="10">
    <location>
        <begin position="289"/>
        <end position="666"/>
    </location>
</feature>
<dbReference type="GO" id="GO:0035556">
    <property type="term" value="P:intracellular signal transduction"/>
    <property type="evidence" value="ECO:0007669"/>
    <property type="project" value="TreeGrafter"/>
</dbReference>
<evidence type="ECO:0000256" key="6">
    <source>
        <dbReference type="ARBA" id="ARBA00022840"/>
    </source>
</evidence>
<dbReference type="AlphaFoldDB" id="A0A9P4VP43"/>
<comment type="caution">
    <text evidence="12">The sequence shown here is derived from an EMBL/GenBank/DDBJ whole genome shotgun (WGS) entry which is preliminary data.</text>
</comment>
<dbReference type="SUPFAM" id="SSF56112">
    <property type="entry name" value="Protein kinase-like (PK-like)"/>
    <property type="match status" value="1"/>
</dbReference>
<keyword evidence="3" id="KW-0808">Transferase</keyword>
<evidence type="ECO:0000256" key="3">
    <source>
        <dbReference type="ARBA" id="ARBA00022679"/>
    </source>
</evidence>
<dbReference type="InterPro" id="IPR011009">
    <property type="entry name" value="Kinase-like_dom_sf"/>
</dbReference>
<keyword evidence="2" id="KW-0723">Serine/threonine-protein kinase</keyword>
<accession>A0A9P4VP43</accession>
<dbReference type="OrthoDB" id="3638488at2759"/>
<keyword evidence="6" id="KW-0067">ATP-binding</keyword>
<evidence type="ECO:0000256" key="5">
    <source>
        <dbReference type="ARBA" id="ARBA00022777"/>
    </source>
</evidence>
<feature type="compositionally biased region" description="Polar residues" evidence="9">
    <location>
        <begin position="122"/>
        <end position="151"/>
    </location>
</feature>
<dbReference type="PANTHER" id="PTHR24356">
    <property type="entry name" value="SERINE/THREONINE-PROTEIN KINASE"/>
    <property type="match status" value="1"/>
</dbReference>
<keyword evidence="4" id="KW-0547">Nucleotide-binding</keyword>
<dbReference type="InterPro" id="IPR000961">
    <property type="entry name" value="AGC-kinase_C"/>
</dbReference>
<dbReference type="EC" id="2.7.11.1" evidence="1"/>
<feature type="compositionally biased region" description="Basic and acidic residues" evidence="9">
    <location>
        <begin position="111"/>
        <end position="121"/>
    </location>
</feature>
<dbReference type="Proteomes" id="UP000799429">
    <property type="component" value="Unassembled WGS sequence"/>
</dbReference>
<keyword evidence="13" id="KW-1185">Reference proteome</keyword>
<organism evidence="12 13">
    <name type="scientific">Patellaria atrata CBS 101060</name>
    <dbReference type="NCBI Taxonomy" id="1346257"/>
    <lineage>
        <taxon>Eukaryota</taxon>
        <taxon>Fungi</taxon>
        <taxon>Dikarya</taxon>
        <taxon>Ascomycota</taxon>
        <taxon>Pezizomycotina</taxon>
        <taxon>Dothideomycetes</taxon>
        <taxon>Dothideomycetes incertae sedis</taxon>
        <taxon>Patellariales</taxon>
        <taxon>Patellariaceae</taxon>
        <taxon>Patellaria</taxon>
    </lineage>
</organism>
<sequence length="841" mass="95221">MTPTPRPSPNISPLVETPPNSPPKRSDYLTGVENSRPPSDYSISAANVLTPPCSPDRAITFDGPSERVFPSGQGQHLHRRLSIRPAKSVPILPHLKLSPLSQATILRRRRHDVDPENRIDQVENNTQPSTEPSGNNLSTQPTSSLISTAPTSVSEVTVARLGSAKTPSPPIRSGPGDDDLLPSTHWFLSQQDLNAELNPSITTLETAAAAKIYFETYFNKALTRRPFPRTQRRIDFERSMCLLAYTDGEYQDGLSKWIQLESEYLREIRVMQSTALIRHKKKGVSIAGYEVIRILGKGSFGVVKLVRAISTPDSCHTAELIPERLPTNQVEPHSRDLSKLNGKMFAMKVIRKSEMLRNCQEGHLRAERDFLAASEKSRWVVPLICSFQDSTNLYLVMEYMVGGDFLGLLLREEVLEEYVAQWYVAEMVLCLEETHKMRWIHRDVKPDNFLISSSGHLKISDFGLAFDGHWSHHQTYFNNQRYTLMEKFGIKILGDEQDVVEDQTKERQRALANIINEGLPTEKDVPGHTNLYAPKDPVLNWLNRTQNRKFARSVVGTSQYMAPEVIKGDHYDGRCDWWSIGIILYECFYGSTPFYCANRAETKARILYHHNQLAFPEGVRFARPQAENIPLPPASEDAIHLISCLIQDKELRLSSNYYRDNDHAVKGRPTRYAMSVTSTKFVHPDDSDDIKAHPFFTGIDWERLHLLRPPFVPRVKDNQSITKYFDDEDEIMGDAAISESSSSDDKENIDPAQEESALGAILAAKGADLVTGDAAVVKKRKDKKRPRDKILRDPNLAPEVMRARKRSAFVGYSYRKPKTSMQEELGIFDYSMFTAPPDAWL</sequence>
<evidence type="ECO:0000256" key="2">
    <source>
        <dbReference type="ARBA" id="ARBA00022527"/>
    </source>
</evidence>
<dbReference type="Gene3D" id="3.30.200.20">
    <property type="entry name" value="Phosphorylase Kinase, domain 1"/>
    <property type="match status" value="1"/>
</dbReference>
<dbReference type="SMART" id="SM00133">
    <property type="entry name" value="S_TK_X"/>
    <property type="match status" value="1"/>
</dbReference>
<feature type="compositionally biased region" description="Pro residues" evidence="9">
    <location>
        <begin position="1"/>
        <end position="10"/>
    </location>
</feature>
<dbReference type="PROSITE" id="PS50011">
    <property type="entry name" value="PROTEIN_KINASE_DOM"/>
    <property type="match status" value="1"/>
</dbReference>
<reference evidence="12" key="1">
    <citation type="journal article" date="2020" name="Stud. Mycol.">
        <title>101 Dothideomycetes genomes: a test case for predicting lifestyles and emergence of pathogens.</title>
        <authorList>
            <person name="Haridas S."/>
            <person name="Albert R."/>
            <person name="Binder M."/>
            <person name="Bloem J."/>
            <person name="Labutti K."/>
            <person name="Salamov A."/>
            <person name="Andreopoulos B."/>
            <person name="Baker S."/>
            <person name="Barry K."/>
            <person name="Bills G."/>
            <person name="Bluhm B."/>
            <person name="Cannon C."/>
            <person name="Castanera R."/>
            <person name="Culley D."/>
            <person name="Daum C."/>
            <person name="Ezra D."/>
            <person name="Gonzalez J."/>
            <person name="Henrissat B."/>
            <person name="Kuo A."/>
            <person name="Liang C."/>
            <person name="Lipzen A."/>
            <person name="Lutzoni F."/>
            <person name="Magnuson J."/>
            <person name="Mondo S."/>
            <person name="Nolan M."/>
            <person name="Ohm R."/>
            <person name="Pangilinan J."/>
            <person name="Park H.-J."/>
            <person name="Ramirez L."/>
            <person name="Alfaro M."/>
            <person name="Sun H."/>
            <person name="Tritt A."/>
            <person name="Yoshinaga Y."/>
            <person name="Zwiers L.-H."/>
            <person name="Turgeon B."/>
            <person name="Goodwin S."/>
            <person name="Spatafora J."/>
            <person name="Crous P."/>
            <person name="Grigoriev I."/>
        </authorList>
    </citation>
    <scope>NUCLEOTIDE SEQUENCE</scope>
    <source>
        <strain evidence="12">CBS 101060</strain>
    </source>
</reference>
<feature type="domain" description="AGC-kinase C-terminal" evidence="11">
    <location>
        <begin position="697"/>
        <end position="824"/>
    </location>
</feature>
<dbReference type="SMART" id="SM00220">
    <property type="entry name" value="S_TKc"/>
    <property type="match status" value="1"/>
</dbReference>
<evidence type="ECO:0000256" key="7">
    <source>
        <dbReference type="ARBA" id="ARBA00047899"/>
    </source>
</evidence>
<keyword evidence="5 12" id="KW-0418">Kinase</keyword>
<evidence type="ECO:0000259" key="10">
    <source>
        <dbReference type="PROSITE" id="PS50011"/>
    </source>
</evidence>
<comment type="catalytic activity">
    <reaction evidence="7">
        <text>L-threonyl-[protein] + ATP = O-phospho-L-threonyl-[protein] + ADP + H(+)</text>
        <dbReference type="Rhea" id="RHEA:46608"/>
        <dbReference type="Rhea" id="RHEA-COMP:11060"/>
        <dbReference type="Rhea" id="RHEA-COMP:11605"/>
        <dbReference type="ChEBI" id="CHEBI:15378"/>
        <dbReference type="ChEBI" id="CHEBI:30013"/>
        <dbReference type="ChEBI" id="CHEBI:30616"/>
        <dbReference type="ChEBI" id="CHEBI:61977"/>
        <dbReference type="ChEBI" id="CHEBI:456216"/>
        <dbReference type="EC" id="2.7.11.1"/>
    </reaction>
</comment>
<dbReference type="InterPro" id="IPR050236">
    <property type="entry name" value="Ser_Thr_kinase_AGC"/>
</dbReference>
<evidence type="ECO:0000259" key="11">
    <source>
        <dbReference type="PROSITE" id="PS51285"/>
    </source>
</evidence>
<evidence type="ECO:0000256" key="4">
    <source>
        <dbReference type="ARBA" id="ARBA00022741"/>
    </source>
</evidence>
<dbReference type="PANTHER" id="PTHR24356:SF400">
    <property type="entry name" value="SERINE_THREONINE-PROTEIN KINASE CBK1"/>
    <property type="match status" value="1"/>
</dbReference>
<dbReference type="InterPro" id="IPR000719">
    <property type="entry name" value="Prot_kinase_dom"/>
</dbReference>
<dbReference type="GO" id="GO:0005524">
    <property type="term" value="F:ATP binding"/>
    <property type="evidence" value="ECO:0007669"/>
    <property type="project" value="UniProtKB-KW"/>
</dbReference>
<feature type="region of interest" description="Disordered" evidence="9">
    <location>
        <begin position="1"/>
        <end position="44"/>
    </location>
</feature>
<dbReference type="PROSITE" id="PS51285">
    <property type="entry name" value="AGC_KINASE_CTER"/>
    <property type="match status" value="1"/>
</dbReference>
<evidence type="ECO:0000313" key="13">
    <source>
        <dbReference type="Proteomes" id="UP000799429"/>
    </source>
</evidence>
<feature type="compositionally biased region" description="Polar residues" evidence="9">
    <location>
        <begin position="32"/>
        <end position="44"/>
    </location>
</feature>
<evidence type="ECO:0000256" key="1">
    <source>
        <dbReference type="ARBA" id="ARBA00012513"/>
    </source>
</evidence>
<dbReference type="Pfam" id="PF00069">
    <property type="entry name" value="Pkinase"/>
    <property type="match status" value="2"/>
</dbReference>
<evidence type="ECO:0000256" key="9">
    <source>
        <dbReference type="SAM" id="MobiDB-lite"/>
    </source>
</evidence>
<dbReference type="EMBL" id="MU006112">
    <property type="protein sequence ID" value="KAF2835094.1"/>
    <property type="molecule type" value="Genomic_DNA"/>
</dbReference>
<feature type="region of interest" description="Disordered" evidence="9">
    <location>
        <begin position="109"/>
        <end position="151"/>
    </location>
</feature>